<dbReference type="AlphaFoldDB" id="A0A820DF68"/>
<accession>A0A820DF68</accession>
<reference evidence="1" key="1">
    <citation type="submission" date="2021-02" db="EMBL/GenBank/DDBJ databases">
        <authorList>
            <person name="Nowell W R."/>
        </authorList>
    </citation>
    <scope>NUCLEOTIDE SEQUENCE</scope>
</reference>
<organism evidence="1 2">
    <name type="scientific">Rotaria sordida</name>
    <dbReference type="NCBI Taxonomy" id="392033"/>
    <lineage>
        <taxon>Eukaryota</taxon>
        <taxon>Metazoa</taxon>
        <taxon>Spiralia</taxon>
        <taxon>Gnathifera</taxon>
        <taxon>Rotifera</taxon>
        <taxon>Eurotatoria</taxon>
        <taxon>Bdelloidea</taxon>
        <taxon>Philodinida</taxon>
        <taxon>Philodinidae</taxon>
        <taxon>Rotaria</taxon>
    </lineage>
</organism>
<name>A0A820DF68_9BILA</name>
<dbReference type="EMBL" id="CAJOBD010018838">
    <property type="protein sequence ID" value="CAF4231202.1"/>
    <property type="molecule type" value="Genomic_DNA"/>
</dbReference>
<evidence type="ECO:0000313" key="2">
    <source>
        <dbReference type="Proteomes" id="UP000663836"/>
    </source>
</evidence>
<dbReference type="Proteomes" id="UP000663836">
    <property type="component" value="Unassembled WGS sequence"/>
</dbReference>
<comment type="caution">
    <text evidence="1">The sequence shown here is derived from an EMBL/GenBank/DDBJ whole genome shotgun (WGS) entry which is preliminary data.</text>
</comment>
<sequence>MALLYTSNCSKIATVRSKEIATDTYDILEKYIKEYGFFLDQEIDRLFKYLTNISSQDELSQYSQNLETRLEQLSTLTEFKRVFECIEGAKKVEYWRRKFNEQYRIMSGVMEEYHVSGRTKEELYSIEDLMNSNDAFEAEQRMENFNRVQHELVNDFTMKDVTEKVNEVRKRLNNLANDILEQNDFRNIENYAKKSPRDLLAKLEKAASYRSAKYSPVISSISEDIRVYFEGAIKNACEASIDKRSAQMLPLQAALRFLPDNSQKLLKSQIDELINKFIEDERAYKRELKGYLEKETTDDSTIQRIGELALQYTEERRHESFEILRDGLIRKLDNHWKNIQDALDKEDTQSATNNMRQIIKYKEYVQNIPE</sequence>
<protein>
    <submittedName>
        <fullName evidence="1">Uncharacterized protein</fullName>
    </submittedName>
</protein>
<evidence type="ECO:0000313" key="1">
    <source>
        <dbReference type="EMBL" id="CAF4231202.1"/>
    </source>
</evidence>
<feature type="non-terminal residue" evidence="1">
    <location>
        <position position="1"/>
    </location>
</feature>
<proteinExistence type="predicted"/>
<gene>
    <name evidence="1" type="ORF">JBS370_LOCUS37887</name>
</gene>